<dbReference type="PANTHER" id="PTHR31836:SF21">
    <property type="entry name" value="EXPANSIN-LIKE PROTEIN 7"/>
    <property type="match status" value="1"/>
</dbReference>
<dbReference type="InterPro" id="IPR036908">
    <property type="entry name" value="RlpA-like_sf"/>
</dbReference>
<comment type="caution">
    <text evidence="5">The sequence shown here is derived from an EMBL/GenBank/DDBJ whole genome shotgun (WGS) entry which is preliminary data.</text>
</comment>
<dbReference type="InterPro" id="IPR051477">
    <property type="entry name" value="Expansin_CellWall"/>
</dbReference>
<feature type="chain" id="PRO_5012390345" evidence="3">
    <location>
        <begin position="25"/>
        <end position="895"/>
    </location>
</feature>
<dbReference type="InterPro" id="IPR007112">
    <property type="entry name" value="Expansin/allergen_DPBB_dom"/>
</dbReference>
<dbReference type="PROSITE" id="PS50842">
    <property type="entry name" value="EXPANSIN_EG45"/>
    <property type="match status" value="1"/>
</dbReference>
<evidence type="ECO:0000256" key="3">
    <source>
        <dbReference type="SAM" id="SignalP"/>
    </source>
</evidence>
<feature type="region of interest" description="Disordered" evidence="2">
    <location>
        <begin position="711"/>
        <end position="770"/>
    </location>
</feature>
<feature type="compositionally biased region" description="Polar residues" evidence="2">
    <location>
        <begin position="355"/>
        <end position="371"/>
    </location>
</feature>
<reference evidence="5 6" key="1">
    <citation type="submission" date="2017-01" db="EMBL/GenBank/DDBJ databases">
        <authorList>
            <person name="Mah S.A."/>
            <person name="Swanson W.J."/>
            <person name="Moy G.W."/>
            <person name="Vacquier V.D."/>
        </authorList>
    </citation>
    <scope>NUCLEOTIDE SEQUENCE [LARGE SCALE GENOMIC DNA]</scope>
    <source>
        <strain evidence="5 6">GSMNP</strain>
    </source>
</reference>
<feature type="compositionally biased region" description="Low complexity" evidence="2">
    <location>
        <begin position="493"/>
        <end position="504"/>
    </location>
</feature>
<feature type="compositionally biased region" description="Low complexity" evidence="2">
    <location>
        <begin position="529"/>
        <end position="539"/>
    </location>
</feature>
<dbReference type="InterPro" id="IPR009009">
    <property type="entry name" value="RlpA-like_DPBB"/>
</dbReference>
<keyword evidence="1 3" id="KW-0732">Signal</keyword>
<dbReference type="Proteomes" id="UP000187283">
    <property type="component" value="Unassembled WGS sequence"/>
</dbReference>
<dbReference type="EMBL" id="LSSN01005770">
    <property type="protein sequence ID" value="OMJ08532.1"/>
    <property type="molecule type" value="Genomic_DNA"/>
</dbReference>
<feature type="region of interest" description="Disordered" evidence="2">
    <location>
        <begin position="331"/>
        <end position="371"/>
    </location>
</feature>
<evidence type="ECO:0000259" key="4">
    <source>
        <dbReference type="PROSITE" id="PS50842"/>
    </source>
</evidence>
<feature type="compositionally biased region" description="Polar residues" evidence="2">
    <location>
        <begin position="569"/>
        <end position="584"/>
    </location>
</feature>
<feature type="region of interest" description="Disordered" evidence="2">
    <location>
        <begin position="567"/>
        <end position="608"/>
    </location>
</feature>
<feature type="region of interest" description="Disordered" evidence="2">
    <location>
        <begin position="123"/>
        <end position="217"/>
    </location>
</feature>
<dbReference type="Pfam" id="PF03330">
    <property type="entry name" value="DPBB_1"/>
    <property type="match status" value="1"/>
</dbReference>
<evidence type="ECO:0000313" key="6">
    <source>
        <dbReference type="Proteomes" id="UP000187283"/>
    </source>
</evidence>
<feature type="compositionally biased region" description="Low complexity" evidence="2">
    <location>
        <begin position="711"/>
        <end position="741"/>
    </location>
</feature>
<feature type="compositionally biased region" description="Polar residues" evidence="2">
    <location>
        <begin position="593"/>
        <end position="608"/>
    </location>
</feature>
<feature type="compositionally biased region" description="Polar residues" evidence="2">
    <location>
        <begin position="201"/>
        <end position="217"/>
    </location>
</feature>
<keyword evidence="6" id="KW-1185">Reference proteome</keyword>
<feature type="compositionally biased region" description="Polar residues" evidence="2">
    <location>
        <begin position="182"/>
        <end position="193"/>
    </location>
</feature>
<dbReference type="CDD" id="cd22191">
    <property type="entry name" value="DPBB_RlpA_EXP_N-like"/>
    <property type="match status" value="1"/>
</dbReference>
<feature type="domain" description="Expansin-like EG45" evidence="4">
    <location>
        <begin position="801"/>
        <end position="895"/>
    </location>
</feature>
<dbReference type="STRING" id="133412.A0A1R1X1N1"/>
<feature type="compositionally biased region" description="Low complexity" evidence="2">
    <location>
        <begin position="151"/>
        <end position="163"/>
    </location>
</feature>
<dbReference type="SUPFAM" id="SSF50685">
    <property type="entry name" value="Barwin-like endoglucanases"/>
    <property type="match status" value="1"/>
</dbReference>
<accession>A0A1R1X1N1</accession>
<proteinExistence type="predicted"/>
<organism evidence="5 6">
    <name type="scientific">Smittium culicis</name>
    <dbReference type="NCBI Taxonomy" id="133412"/>
    <lineage>
        <taxon>Eukaryota</taxon>
        <taxon>Fungi</taxon>
        <taxon>Fungi incertae sedis</taxon>
        <taxon>Zoopagomycota</taxon>
        <taxon>Kickxellomycotina</taxon>
        <taxon>Harpellomycetes</taxon>
        <taxon>Harpellales</taxon>
        <taxon>Legeriomycetaceae</taxon>
        <taxon>Smittium</taxon>
    </lineage>
</organism>
<evidence type="ECO:0000256" key="1">
    <source>
        <dbReference type="ARBA" id="ARBA00022729"/>
    </source>
</evidence>
<dbReference type="AlphaFoldDB" id="A0A1R1X1N1"/>
<evidence type="ECO:0000256" key="2">
    <source>
        <dbReference type="SAM" id="MobiDB-lite"/>
    </source>
</evidence>
<feature type="signal peptide" evidence="3">
    <location>
        <begin position="1"/>
        <end position="24"/>
    </location>
</feature>
<feature type="compositionally biased region" description="Polar residues" evidence="2">
    <location>
        <begin position="754"/>
        <end position="763"/>
    </location>
</feature>
<gene>
    <name evidence="5" type="ORF">AYI70_g11485</name>
</gene>
<feature type="region of interest" description="Disordered" evidence="2">
    <location>
        <begin position="493"/>
        <end position="553"/>
    </location>
</feature>
<name>A0A1R1X1N1_9FUNG</name>
<protein>
    <submittedName>
        <fullName evidence="5">Papain inhibitor</fullName>
    </submittedName>
</protein>
<sequence length="895" mass="98010">MFLNISSGFFVCALFSTINRSVESLPHNLKDTNSLMSADEDLLNDVNAILDPLSVLNAEEKVEKLNLDDEEGSDDSSSDCRIRRITKRLLDLEQPDECIKHKIRRKLLKKLLFRSIRKRRSRVVYDDDEDSSSGKGKESCSNVRDIDEGSSDSAKSATSATPANETQIPKTDLTQKSEPKVDQSSFQKNTSPADQGIRQPLQESTPQDTNAPQPISVINSNSYRFNHHDTNNVPVGVKPGLSQPILSSAVELADQQVISPQTETLQGGNQADIATIITIDNQAEVLKPKINRTRYVNPTATSENELIAPMPLKISPADGIVAQNEKELLKTGSDNKLNNADSIQITNDDSEKTNKNSNQSSKDISSANNNEANKIEDNLAVLHQRYGSKRFLGRSQNEYRRIPRRDIRRVMRTAARRSRFERGYYGGRFGGRRRGRMGLVSSAHSYNQQPVAYNPNIAAQPDTLVPAVPQQPDVAAPAVPQQPDIAVPAVPQQPDVAAPAAPQIPESPALADPQTPETPAPADPEKSSESNPNSQQPESPESPGPSNPQQLSPADGIVAQNEKELLKTGSDNKLNNADSIQITNDDSEKTNKNSDQSSKDISSANNNEANKIEDNLAVLHQRYDSRRFLGRSQNRYRRIPRRDIRRVMRTAARRSRFERGYYGGRFGGRRRGRMGLVSSAHSYNQQPVAYNPNIAAQPDTLVPAVPQQPDVAAPAVPQQPDVAAPAEPQQPDVAAPAAPQQPETPAPEDPEQPSNPISDTQGPGQEDSISIGKHSEINQIDSNPSQEFSGEGTHYDPGVGLGSCGKLHQQTEMVAAMNALQYGNEPNPNNAAICNKCILVSTKDPNGLEKSVKVQIQDKCPPCKYGDVDLSTEAFKKIAPLETGRIKITWKFVPC</sequence>
<dbReference type="PANTHER" id="PTHR31836">
    <property type="match status" value="1"/>
</dbReference>
<feature type="compositionally biased region" description="Polar residues" evidence="2">
    <location>
        <begin position="332"/>
        <end position="347"/>
    </location>
</feature>
<evidence type="ECO:0000313" key="5">
    <source>
        <dbReference type="EMBL" id="OMJ08532.1"/>
    </source>
</evidence>
<dbReference type="Gene3D" id="2.40.40.10">
    <property type="entry name" value="RlpA-like domain"/>
    <property type="match status" value="1"/>
</dbReference>
<dbReference type="OrthoDB" id="406505at2759"/>